<dbReference type="PROSITE" id="PS50011">
    <property type="entry name" value="PROTEIN_KINASE_DOM"/>
    <property type="match status" value="1"/>
</dbReference>
<dbReference type="InterPro" id="IPR052751">
    <property type="entry name" value="Plant_MAPKKK"/>
</dbReference>
<dbReference type="EMBL" id="CABITT030000004">
    <property type="protein sequence ID" value="VVB02959.1"/>
    <property type="molecule type" value="Genomic_DNA"/>
</dbReference>
<dbReference type="GO" id="GO:0005524">
    <property type="term" value="F:ATP binding"/>
    <property type="evidence" value="ECO:0007669"/>
    <property type="project" value="InterPro"/>
</dbReference>
<comment type="caution">
    <text evidence="2">The sequence shown here is derived from an EMBL/GenBank/DDBJ whole genome shotgun (WGS) entry which is preliminary data.</text>
</comment>
<dbReference type="OrthoDB" id="10252171at2759"/>
<dbReference type="GO" id="GO:0004672">
    <property type="term" value="F:protein kinase activity"/>
    <property type="evidence" value="ECO:0007669"/>
    <property type="project" value="InterPro"/>
</dbReference>
<evidence type="ECO:0000313" key="2">
    <source>
        <dbReference type="EMBL" id="VVB02959.1"/>
    </source>
</evidence>
<accession>A0A565BP36</accession>
<dbReference type="Gene3D" id="1.10.510.10">
    <property type="entry name" value="Transferase(Phosphotransferase) domain 1"/>
    <property type="match status" value="1"/>
</dbReference>
<gene>
    <name evidence="2" type="ORF">ANE_LOCUS13403</name>
</gene>
<dbReference type="SMART" id="SM00220">
    <property type="entry name" value="S_TKc"/>
    <property type="match status" value="1"/>
</dbReference>
<organism evidence="2 3">
    <name type="scientific">Arabis nemorensis</name>
    <dbReference type="NCBI Taxonomy" id="586526"/>
    <lineage>
        <taxon>Eukaryota</taxon>
        <taxon>Viridiplantae</taxon>
        <taxon>Streptophyta</taxon>
        <taxon>Embryophyta</taxon>
        <taxon>Tracheophyta</taxon>
        <taxon>Spermatophyta</taxon>
        <taxon>Magnoliopsida</taxon>
        <taxon>eudicotyledons</taxon>
        <taxon>Gunneridae</taxon>
        <taxon>Pentapetalae</taxon>
        <taxon>rosids</taxon>
        <taxon>malvids</taxon>
        <taxon>Brassicales</taxon>
        <taxon>Brassicaceae</taxon>
        <taxon>Arabideae</taxon>
        <taxon>Arabis</taxon>
    </lineage>
</organism>
<dbReference type="InterPro" id="IPR000719">
    <property type="entry name" value="Prot_kinase_dom"/>
</dbReference>
<dbReference type="PANTHER" id="PTHR48011">
    <property type="entry name" value="CCR4-NOT TRANSCRIPTIONAL COMPLEX SUBUNIT CAF120-RELATED"/>
    <property type="match status" value="1"/>
</dbReference>
<dbReference type="Pfam" id="PF00069">
    <property type="entry name" value="Pkinase"/>
    <property type="match status" value="1"/>
</dbReference>
<dbReference type="GO" id="GO:0007165">
    <property type="term" value="P:signal transduction"/>
    <property type="evidence" value="ECO:0007669"/>
    <property type="project" value="TreeGrafter"/>
</dbReference>
<dbReference type="SUPFAM" id="SSF56112">
    <property type="entry name" value="Protein kinase-like (PK-like)"/>
    <property type="match status" value="1"/>
</dbReference>
<reference evidence="2" key="1">
    <citation type="submission" date="2019-07" db="EMBL/GenBank/DDBJ databases">
        <authorList>
            <person name="Dittberner H."/>
        </authorList>
    </citation>
    <scope>NUCLEOTIDE SEQUENCE [LARGE SCALE GENOMIC DNA]</scope>
</reference>
<name>A0A565BP36_9BRAS</name>
<dbReference type="PROSITE" id="PS00108">
    <property type="entry name" value="PROTEIN_KINASE_ST"/>
    <property type="match status" value="1"/>
</dbReference>
<dbReference type="InterPro" id="IPR011009">
    <property type="entry name" value="Kinase-like_dom_sf"/>
</dbReference>
<evidence type="ECO:0000259" key="1">
    <source>
        <dbReference type="PROSITE" id="PS50011"/>
    </source>
</evidence>
<proteinExistence type="predicted"/>
<sequence length="314" mass="35706">MSIKQKLTGDQLKESSLKPLSVLEGIYGPFYLDNGSKSGKSYAKKTGLFKYSKYFEKELRILLRFHKNPFIVRSSSHHVHFETNEKGESLCSIYMEFASLGNLNKMISDAGGALPEAIVMRATRMILQGLKALHSEGYVHCDLKPTNVLFFPSTTPGQPWDLKLTGFGLSKEPTMDSRLYYPGTLQYMPREATESFRFVEDDLLTGPARDTWALGRTVLEMFGATPIIERGNSYKWRLYGDISPVATDFLRRCLTMRPGDRATVDELLDHPFVAEKLPFYLCFLRLPSLVRKIAKELLYGKHEELTPIPDGLDW</sequence>
<evidence type="ECO:0000313" key="3">
    <source>
        <dbReference type="Proteomes" id="UP000489600"/>
    </source>
</evidence>
<dbReference type="AlphaFoldDB" id="A0A565BP36"/>
<protein>
    <recommendedName>
        <fullName evidence="1">Protein kinase domain-containing protein</fullName>
    </recommendedName>
</protein>
<keyword evidence="3" id="KW-1185">Reference proteome</keyword>
<feature type="domain" description="Protein kinase" evidence="1">
    <location>
        <begin position="16"/>
        <end position="273"/>
    </location>
</feature>
<dbReference type="Proteomes" id="UP000489600">
    <property type="component" value="Unassembled WGS sequence"/>
</dbReference>
<dbReference type="PANTHER" id="PTHR48011:SF52">
    <property type="entry name" value="PROTEIN KINASE FAMILY PROTEIN-RELATED"/>
    <property type="match status" value="1"/>
</dbReference>
<dbReference type="InterPro" id="IPR008271">
    <property type="entry name" value="Ser/Thr_kinase_AS"/>
</dbReference>